<dbReference type="InterPro" id="IPR032466">
    <property type="entry name" value="Metal_Hydrolase"/>
</dbReference>
<dbReference type="Gene3D" id="3.20.20.140">
    <property type="entry name" value="Metal-dependent hydrolases"/>
    <property type="match status" value="1"/>
</dbReference>
<dbReference type="Pfam" id="PF07969">
    <property type="entry name" value="Amidohydro_3"/>
    <property type="match status" value="1"/>
</dbReference>
<dbReference type="Proteomes" id="UP000006034">
    <property type="component" value="Unassembled WGS sequence"/>
</dbReference>
<dbReference type="PANTHER" id="PTHR22642">
    <property type="entry name" value="IMIDAZOLONEPROPIONASE"/>
    <property type="match status" value="1"/>
</dbReference>
<dbReference type="InterPro" id="IPR033932">
    <property type="entry name" value="YtcJ-like"/>
</dbReference>
<gene>
    <name evidence="2" type="ORF">HMPREF0179_00202</name>
</gene>
<reference evidence="2 3" key="1">
    <citation type="submission" date="2010-10" db="EMBL/GenBank/DDBJ databases">
        <authorList>
            <consortium name="The Broad Institute Genome Sequencing Platform"/>
            <person name="Ward D."/>
            <person name="Earl A."/>
            <person name="Feldgarden M."/>
            <person name="Young S.K."/>
            <person name="Gargeya S."/>
            <person name="Zeng Q."/>
            <person name="Alvarado L."/>
            <person name="Berlin A."/>
            <person name="Bochicchio J."/>
            <person name="Chapman S.B."/>
            <person name="Chen Z."/>
            <person name="Freedman E."/>
            <person name="Gellesch M."/>
            <person name="Goldberg J."/>
            <person name="Griggs A."/>
            <person name="Gujja S."/>
            <person name="Heilman E."/>
            <person name="Heiman D."/>
            <person name="Howarth C."/>
            <person name="Mehta T."/>
            <person name="Neiman D."/>
            <person name="Pearson M."/>
            <person name="Roberts A."/>
            <person name="Saif S."/>
            <person name="Shea T."/>
            <person name="Shenoy N."/>
            <person name="Sisk P."/>
            <person name="Stolte C."/>
            <person name="Sykes S."/>
            <person name="White J."/>
            <person name="Yandava C."/>
            <person name="Allen-Vercoe E."/>
            <person name="Sibley C."/>
            <person name="Ambrose C.E."/>
            <person name="Strauss J."/>
            <person name="Daigneault M."/>
            <person name="Haas B."/>
            <person name="Nusbaum C."/>
            <person name="Birren B."/>
        </authorList>
    </citation>
    <scope>NUCLEOTIDE SEQUENCE [LARGE SCALE GENOMIC DNA]</scope>
    <source>
        <strain evidence="2 3">3_1_6</strain>
    </source>
</reference>
<dbReference type="OrthoDB" id="5485695at2"/>
<dbReference type="GeneID" id="78087010"/>
<evidence type="ECO:0000313" key="3">
    <source>
        <dbReference type="Proteomes" id="UP000006034"/>
    </source>
</evidence>
<evidence type="ECO:0000313" key="2">
    <source>
        <dbReference type="EMBL" id="EFV45939.2"/>
    </source>
</evidence>
<dbReference type="CDD" id="cd01300">
    <property type="entry name" value="YtcJ_like"/>
    <property type="match status" value="1"/>
</dbReference>
<name>E5Y1Z3_BILW3</name>
<dbReference type="AlphaFoldDB" id="E5Y1Z3"/>
<comment type="caution">
    <text evidence="2">The sequence shown here is derived from an EMBL/GenBank/DDBJ whole genome shotgun (WGS) entry which is preliminary data.</text>
</comment>
<dbReference type="EMBL" id="ADCP02000002">
    <property type="protein sequence ID" value="EFV45939.2"/>
    <property type="molecule type" value="Genomic_DNA"/>
</dbReference>
<reference evidence="2 3" key="2">
    <citation type="submission" date="2013-04" db="EMBL/GenBank/DDBJ databases">
        <title>The Genome Sequence of Bilophila wadsworthia 3_1_6.</title>
        <authorList>
            <consortium name="The Broad Institute Genomics Platform"/>
            <person name="Earl A."/>
            <person name="Ward D."/>
            <person name="Feldgarden M."/>
            <person name="Gevers D."/>
            <person name="Sibley C."/>
            <person name="Strauss J."/>
            <person name="Allen-Vercoe E."/>
            <person name="Walker B."/>
            <person name="Young S."/>
            <person name="Zeng Q."/>
            <person name="Gargeya S."/>
            <person name="Fitzgerald M."/>
            <person name="Haas B."/>
            <person name="Abouelleil A."/>
            <person name="Allen A.W."/>
            <person name="Alvarado L."/>
            <person name="Arachchi H.M."/>
            <person name="Berlin A.M."/>
            <person name="Chapman S.B."/>
            <person name="Gainer-Dewar J."/>
            <person name="Goldberg J."/>
            <person name="Griggs A."/>
            <person name="Gujja S."/>
            <person name="Hansen M."/>
            <person name="Howarth C."/>
            <person name="Imamovic A."/>
            <person name="Ireland A."/>
            <person name="Larimer J."/>
            <person name="McCowan C."/>
            <person name="Murphy C."/>
            <person name="Pearson M."/>
            <person name="Poon T.W."/>
            <person name="Priest M."/>
            <person name="Roberts A."/>
            <person name="Saif S."/>
            <person name="Shea T."/>
            <person name="Sisk P."/>
            <person name="Sykes S."/>
            <person name="Wortman J."/>
            <person name="Nusbaum C."/>
            <person name="Birren B."/>
        </authorList>
    </citation>
    <scope>NUCLEOTIDE SEQUENCE [LARGE SCALE GENOMIC DNA]</scope>
    <source>
        <strain evidence="2 3">3_1_6</strain>
    </source>
</reference>
<dbReference type="Gene3D" id="3.10.310.70">
    <property type="match status" value="1"/>
</dbReference>
<dbReference type="InterPro" id="IPR013108">
    <property type="entry name" value="Amidohydro_3"/>
</dbReference>
<dbReference type="STRING" id="563192.HMPREF0179_00202"/>
<dbReference type="RefSeq" id="WP_016360918.1">
    <property type="nucleotide sequence ID" value="NZ_KE150239.1"/>
</dbReference>
<protein>
    <recommendedName>
        <fullName evidence="1">Amidohydrolase 3 domain-containing protein</fullName>
    </recommendedName>
</protein>
<dbReference type="GO" id="GO:0016810">
    <property type="term" value="F:hydrolase activity, acting on carbon-nitrogen (but not peptide) bonds"/>
    <property type="evidence" value="ECO:0007669"/>
    <property type="project" value="InterPro"/>
</dbReference>
<dbReference type="HOGENOM" id="CLU_009942_2_0_7"/>
<organism evidence="2 3">
    <name type="scientific">Bilophila wadsworthia (strain 3_1_6)</name>
    <dbReference type="NCBI Taxonomy" id="563192"/>
    <lineage>
        <taxon>Bacteria</taxon>
        <taxon>Pseudomonadati</taxon>
        <taxon>Thermodesulfobacteriota</taxon>
        <taxon>Desulfovibrionia</taxon>
        <taxon>Desulfovibrionales</taxon>
        <taxon>Desulfovibrionaceae</taxon>
        <taxon>Bilophila</taxon>
    </lineage>
</organism>
<sequence length="534" mass="57961">MLVSKKTVYVGADIVTMSEKAPKAEAVCIADGRIECVGSREEVLGYAKAGEYDVVDFGGGTLYPGFIDTHSHMSSFSRCLNQVYCGASLGSIAAVQQALRDKAAASDDEWVIGYGYDDSGISDNRHMNRHDLDAVCADRPVMVVHISVHMGYVNTIGLERLGFTADTKVPGGEIVLDGNGLPTGLLLENAIIEASGRLPVPTEAQVRESLVRAIAEYNKKGFTTFQDGGLGINGEAEVFLRPYMELAREGRLNARAYLQLLPSEMDKLIPLGAWGIGNDHMKIGGVKYFTDGSIQGFTGALLEDYYTRPGYKGALLWSQEEIDEIIIKYHCLGFQVAVHTNGDAASESVIQAFEKAVERCPRTDLRHMLIHAQLVSDSQLERMKACGIIPSLFARHIEVWGDRHAAIFLGPERTARMDPAGSCVRLGMPFSLHVDTPVLPVTALGSMHAAVNRISDGGVLFGGDQRITPRQALEAYTTYASLCCGGEHDRGRIEPGRFADFVLLDSDIEAVDPSGIRDIKVLKTICGGRVVYEA</sequence>
<dbReference type="SUPFAM" id="SSF51556">
    <property type="entry name" value="Metallo-dependent hydrolases"/>
    <property type="match status" value="1"/>
</dbReference>
<dbReference type="eggNOG" id="COG1574">
    <property type="taxonomic scope" value="Bacteria"/>
</dbReference>
<keyword evidence="3" id="KW-1185">Reference proteome</keyword>
<dbReference type="PANTHER" id="PTHR22642:SF2">
    <property type="entry name" value="PROTEIN LONG AFTER FAR-RED 3"/>
    <property type="match status" value="1"/>
</dbReference>
<evidence type="ECO:0000259" key="1">
    <source>
        <dbReference type="Pfam" id="PF07969"/>
    </source>
</evidence>
<dbReference type="InterPro" id="IPR011059">
    <property type="entry name" value="Metal-dep_hydrolase_composite"/>
</dbReference>
<accession>E5Y1Z3</accession>
<dbReference type="SUPFAM" id="SSF51338">
    <property type="entry name" value="Composite domain of metallo-dependent hydrolases"/>
    <property type="match status" value="1"/>
</dbReference>
<feature type="domain" description="Amidohydrolase 3" evidence="1">
    <location>
        <begin position="53"/>
        <end position="532"/>
    </location>
</feature>
<proteinExistence type="predicted"/>
<dbReference type="Gene3D" id="2.30.40.10">
    <property type="entry name" value="Urease, subunit C, domain 1"/>
    <property type="match status" value="1"/>
</dbReference>